<dbReference type="PANTHER" id="PTHR30330">
    <property type="entry name" value="AGSS FAMILY TRANSPORTER, SODIUM-ALANINE"/>
    <property type="match status" value="1"/>
</dbReference>
<keyword evidence="11" id="KW-1185">Reference proteome</keyword>
<feature type="transmembrane region" description="Helical" evidence="8">
    <location>
        <begin position="176"/>
        <end position="196"/>
    </location>
</feature>
<dbReference type="RefSeq" id="WP_260218563.1">
    <property type="nucleotide sequence ID" value="NZ_JAJAGO010000006.1"/>
</dbReference>
<keyword evidence="3 8" id="KW-0813">Transport</keyword>
<feature type="region of interest" description="Disordered" evidence="9">
    <location>
        <begin position="520"/>
        <end position="541"/>
    </location>
</feature>
<feature type="transmembrane region" description="Helical" evidence="8">
    <location>
        <begin position="397"/>
        <end position="417"/>
    </location>
</feature>
<proteinExistence type="inferred from homology"/>
<keyword evidence="4 8" id="KW-1003">Cell membrane</keyword>
<dbReference type="Gene3D" id="1.20.1740.10">
    <property type="entry name" value="Amino acid/polyamine transporter I"/>
    <property type="match status" value="1"/>
</dbReference>
<keyword evidence="6 8" id="KW-1133">Transmembrane helix</keyword>
<sequence>MASESWTDKVDEAVNDVFEPVSTFMNDIVFYDVPLGDADFPLIVGWLVVAGVVFSVYFGFAQFRYLKTALKLVRGKYDQKDAPGEISHFQALTSAVSGTVGLGNIAGVAIAVSIGGPGATFWMILCGLLGMAAKFVECTLGVKYREIHADGTVSGGPMYYLRKGLKERGLPNLGKVLAFGACFMILFFTFFGGNLFQVNQSLEQLTQVTGKDDSFFSGSGGALLYGVVIAGFVALVLLGGIRSIGAVTSRLVPSMAVLYVIACLLVISFNVSDVPDAVGTIISEAFNPEGVTGGLIGALIIGFQRAAFSNEAGVGSAPTAHSAVKTKHPATEGLVAMIEPFIDTVVICTMTALTIVIAGGPMYEKLRDDAAAGKAVDGSTSAGISVTSDAFDTALPWFPWLLTIAVILFAFSTLITWSYYGLKSWTYLFGASRTSELIYNICFCLIVIMGALLSLGTLVSLADATLFMAALFNITGLYFLMPIVKKELKKVLEYTRRRDAGETEEQIEADWAARGEAVEPVEAAAAAKGPDDPEAPATKTL</sequence>
<evidence type="ECO:0000256" key="1">
    <source>
        <dbReference type="ARBA" id="ARBA00004651"/>
    </source>
</evidence>
<feature type="transmembrane region" description="Helical" evidence="8">
    <location>
        <begin position="437"/>
        <end position="458"/>
    </location>
</feature>
<feature type="transmembrane region" description="Helical" evidence="8">
    <location>
        <begin position="87"/>
        <end position="113"/>
    </location>
</feature>
<evidence type="ECO:0000256" key="8">
    <source>
        <dbReference type="RuleBase" id="RU363064"/>
    </source>
</evidence>
<dbReference type="InterPro" id="IPR001463">
    <property type="entry name" value="Na/Ala_symport"/>
</dbReference>
<keyword evidence="7 8" id="KW-0472">Membrane</keyword>
<dbReference type="NCBIfam" id="TIGR00835">
    <property type="entry name" value="agcS"/>
    <property type="match status" value="1"/>
</dbReference>
<comment type="subcellular location">
    <subcellularLocation>
        <location evidence="1 8">Cell membrane</location>
        <topology evidence="1 8">Multi-pass membrane protein</topology>
    </subcellularLocation>
</comment>
<dbReference type="Proteomes" id="UP001156389">
    <property type="component" value="Unassembled WGS sequence"/>
</dbReference>
<accession>A0ABT2JU74</accession>
<evidence type="ECO:0000256" key="2">
    <source>
        <dbReference type="ARBA" id="ARBA00009261"/>
    </source>
</evidence>
<evidence type="ECO:0000256" key="7">
    <source>
        <dbReference type="ARBA" id="ARBA00023136"/>
    </source>
</evidence>
<evidence type="ECO:0000256" key="9">
    <source>
        <dbReference type="SAM" id="MobiDB-lite"/>
    </source>
</evidence>
<protein>
    <submittedName>
        <fullName evidence="10">Alanine:cation symporter family protein</fullName>
    </submittedName>
</protein>
<gene>
    <name evidence="10" type="ORF">LHJ74_15230</name>
</gene>
<feature type="transmembrane region" description="Helical" evidence="8">
    <location>
        <begin position="216"/>
        <end position="239"/>
    </location>
</feature>
<evidence type="ECO:0000313" key="10">
    <source>
        <dbReference type="EMBL" id="MCT2591243.1"/>
    </source>
</evidence>
<dbReference type="EMBL" id="JAJAGO010000006">
    <property type="protein sequence ID" value="MCT2591243.1"/>
    <property type="molecule type" value="Genomic_DNA"/>
</dbReference>
<comment type="caution">
    <text evidence="10">The sequence shown here is derived from an EMBL/GenBank/DDBJ whole genome shotgun (WGS) entry which is preliminary data.</text>
</comment>
<dbReference type="PRINTS" id="PR00175">
    <property type="entry name" value="NAALASMPORT"/>
</dbReference>
<keyword evidence="5 8" id="KW-0812">Transmembrane</keyword>
<evidence type="ECO:0000256" key="5">
    <source>
        <dbReference type="ARBA" id="ARBA00022692"/>
    </source>
</evidence>
<name>A0ABT2JU74_9ACTN</name>
<evidence type="ECO:0000256" key="4">
    <source>
        <dbReference type="ARBA" id="ARBA00022475"/>
    </source>
</evidence>
<keyword evidence="8" id="KW-0769">Symport</keyword>
<dbReference type="PANTHER" id="PTHR30330:SF3">
    <property type="entry name" value="TRANSCRIPTIONAL REGULATOR, LRP FAMILY"/>
    <property type="match status" value="1"/>
</dbReference>
<evidence type="ECO:0000256" key="6">
    <source>
        <dbReference type="ARBA" id="ARBA00022989"/>
    </source>
</evidence>
<feature type="transmembrane region" description="Helical" evidence="8">
    <location>
        <begin position="43"/>
        <end position="66"/>
    </location>
</feature>
<organism evidence="10 11">
    <name type="scientific">Streptomyces gossypii</name>
    <dbReference type="NCBI Taxonomy" id="2883101"/>
    <lineage>
        <taxon>Bacteria</taxon>
        <taxon>Bacillati</taxon>
        <taxon>Actinomycetota</taxon>
        <taxon>Actinomycetes</taxon>
        <taxon>Kitasatosporales</taxon>
        <taxon>Streptomycetaceae</taxon>
        <taxon>Streptomyces</taxon>
    </lineage>
</organism>
<reference evidence="10 11" key="1">
    <citation type="submission" date="2021-10" db="EMBL/GenBank/DDBJ databases">
        <title>Streptomyces gossypii sp. nov., isolated from soil collected from cotton field.</title>
        <authorList>
            <person name="Ge X."/>
            <person name="Chen X."/>
            <person name="Liu W."/>
        </authorList>
    </citation>
    <scope>NUCLEOTIDE SEQUENCE [LARGE SCALE GENOMIC DNA]</scope>
    <source>
        <strain evidence="10 11">N2-109</strain>
    </source>
</reference>
<evidence type="ECO:0000256" key="3">
    <source>
        <dbReference type="ARBA" id="ARBA00022448"/>
    </source>
</evidence>
<feature type="transmembrane region" description="Helical" evidence="8">
    <location>
        <begin position="251"/>
        <end position="271"/>
    </location>
</feature>
<comment type="similarity">
    <text evidence="2 8">Belongs to the alanine or glycine:cation symporter (AGCS) (TC 2.A.25) family.</text>
</comment>
<dbReference type="Pfam" id="PF01235">
    <property type="entry name" value="Na_Ala_symp"/>
    <property type="match status" value="1"/>
</dbReference>
<feature type="transmembrane region" description="Helical" evidence="8">
    <location>
        <begin position="464"/>
        <end position="484"/>
    </location>
</feature>
<evidence type="ECO:0000313" key="11">
    <source>
        <dbReference type="Proteomes" id="UP001156389"/>
    </source>
</evidence>
<feature type="transmembrane region" description="Helical" evidence="8">
    <location>
        <begin position="119"/>
        <end position="136"/>
    </location>
</feature>